<evidence type="ECO:0000313" key="3">
    <source>
        <dbReference type="Proteomes" id="UP000235145"/>
    </source>
</evidence>
<keyword evidence="3" id="KW-1185">Reference proteome</keyword>
<dbReference type="Proteomes" id="UP000235145">
    <property type="component" value="Unassembled WGS sequence"/>
</dbReference>
<organism evidence="2 3">
    <name type="scientific">Lactuca sativa</name>
    <name type="common">Garden lettuce</name>
    <dbReference type="NCBI Taxonomy" id="4236"/>
    <lineage>
        <taxon>Eukaryota</taxon>
        <taxon>Viridiplantae</taxon>
        <taxon>Streptophyta</taxon>
        <taxon>Embryophyta</taxon>
        <taxon>Tracheophyta</taxon>
        <taxon>Spermatophyta</taxon>
        <taxon>Magnoliopsida</taxon>
        <taxon>eudicotyledons</taxon>
        <taxon>Gunneridae</taxon>
        <taxon>Pentapetalae</taxon>
        <taxon>asterids</taxon>
        <taxon>campanulids</taxon>
        <taxon>Asterales</taxon>
        <taxon>Asteraceae</taxon>
        <taxon>Cichorioideae</taxon>
        <taxon>Cichorieae</taxon>
        <taxon>Lactucinae</taxon>
        <taxon>Lactuca</taxon>
    </lineage>
</organism>
<proteinExistence type="predicted"/>
<dbReference type="InterPro" id="IPR025476">
    <property type="entry name" value="Helitron_helicase-like"/>
</dbReference>
<dbReference type="PANTHER" id="PTHR45786">
    <property type="entry name" value="DNA BINDING PROTEIN-LIKE"/>
    <property type="match status" value="1"/>
</dbReference>
<name>A0A9R1XHV9_LACSA</name>
<accession>A0A9R1XHV9</accession>
<feature type="domain" description="Helitron helicase-like" evidence="1">
    <location>
        <begin position="7"/>
        <end position="77"/>
    </location>
</feature>
<dbReference type="EMBL" id="NBSK02000004">
    <property type="protein sequence ID" value="KAJ0210589.1"/>
    <property type="molecule type" value="Genomic_DNA"/>
</dbReference>
<dbReference type="AlphaFoldDB" id="A0A9R1XHV9"/>
<gene>
    <name evidence="2" type="ORF">LSAT_V11C400170030</name>
</gene>
<comment type="caution">
    <text evidence="2">The sequence shown here is derived from an EMBL/GenBank/DDBJ whole genome shotgun (WGS) entry which is preliminary data.</text>
</comment>
<evidence type="ECO:0000313" key="2">
    <source>
        <dbReference type="EMBL" id="KAJ0210589.1"/>
    </source>
</evidence>
<dbReference type="Pfam" id="PF14214">
    <property type="entry name" value="Helitron_like_N"/>
    <property type="match status" value="1"/>
</dbReference>
<protein>
    <recommendedName>
        <fullName evidence="1">Helitron helicase-like domain-containing protein</fullName>
    </recommendedName>
</protein>
<dbReference type="PANTHER" id="PTHR45786:SF66">
    <property type="entry name" value="HOOK MOTIF PROTEIN, PUTATIVE-RELATED"/>
    <property type="match status" value="1"/>
</dbReference>
<evidence type="ECO:0000259" key="1">
    <source>
        <dbReference type="Pfam" id="PF14214"/>
    </source>
</evidence>
<sequence>MDRCESYENLRNLKAHGNTNIYKVGRHVILPSSFTHGSRCMMQNYLDTMSLRKWFGYLDFFISFTCNPKWLEVKRALYYIQKNDLIYFVVVYIIEFQKRGFLIIPNIDEDPDLYSLVNEFMIHGPCGDENINFPCMVDKMYSKNFPKQLCNHTLVDPNGFPLYRRRNDGHFVCKIQCEVRYQVHINFGWCNQRSFIKCLFKYINNGPNRATLVVVQNNNECEKHDAMDEINQ</sequence>
<reference evidence="2 3" key="1">
    <citation type="journal article" date="2017" name="Nat. Commun.">
        <title>Genome assembly with in vitro proximity ligation data and whole-genome triplication in lettuce.</title>
        <authorList>
            <person name="Reyes-Chin-Wo S."/>
            <person name="Wang Z."/>
            <person name="Yang X."/>
            <person name="Kozik A."/>
            <person name="Arikit S."/>
            <person name="Song C."/>
            <person name="Xia L."/>
            <person name="Froenicke L."/>
            <person name="Lavelle D.O."/>
            <person name="Truco M.J."/>
            <person name="Xia R."/>
            <person name="Zhu S."/>
            <person name="Xu C."/>
            <person name="Xu H."/>
            <person name="Xu X."/>
            <person name="Cox K."/>
            <person name="Korf I."/>
            <person name="Meyers B.C."/>
            <person name="Michelmore R.W."/>
        </authorList>
    </citation>
    <scope>NUCLEOTIDE SEQUENCE [LARGE SCALE GENOMIC DNA]</scope>
    <source>
        <strain evidence="3">cv. Salinas</strain>
        <tissue evidence="2">Seedlings</tissue>
    </source>
</reference>